<keyword evidence="6" id="KW-0915">Sodium</keyword>
<feature type="compositionally biased region" description="Polar residues" evidence="10">
    <location>
        <begin position="773"/>
        <end position="787"/>
    </location>
</feature>
<reference evidence="14 15" key="1">
    <citation type="submission" date="2017-12" db="EMBL/GenBank/DDBJ databases">
        <title>Genome sequence of the mycotoxigenic crop pathogen Fusarium proliferatum, strain ITEM 2341 from Date Palm.</title>
        <authorList>
            <person name="Almiman B.F."/>
            <person name="Shittu T.A."/>
            <person name="Muthumeenakshi S."/>
            <person name="Baroncelli R."/>
            <person name="Sreenivasaprasada S."/>
        </authorList>
    </citation>
    <scope>NUCLEOTIDE SEQUENCE [LARGE SCALE GENOMIC DNA]</scope>
    <source>
        <strain evidence="14 15">ITEM 2341</strain>
    </source>
</reference>
<feature type="transmembrane region" description="Helical" evidence="11">
    <location>
        <begin position="793"/>
        <end position="816"/>
    </location>
</feature>
<dbReference type="InterPro" id="IPR006153">
    <property type="entry name" value="Cation/H_exchanger_TM"/>
</dbReference>
<feature type="transmembrane region" description="Helical" evidence="11">
    <location>
        <begin position="130"/>
        <end position="153"/>
    </location>
</feature>
<dbReference type="GO" id="GO:0015297">
    <property type="term" value="F:antiporter activity"/>
    <property type="evidence" value="ECO:0007669"/>
    <property type="project" value="UniProtKB-KW"/>
</dbReference>
<dbReference type="EMBL" id="PKMI01000028">
    <property type="protein sequence ID" value="RBA13778.1"/>
    <property type="molecule type" value="Genomic_DNA"/>
</dbReference>
<evidence type="ECO:0000256" key="6">
    <source>
        <dbReference type="ARBA" id="ARBA00023053"/>
    </source>
</evidence>
<evidence type="ECO:0000256" key="3">
    <source>
        <dbReference type="ARBA" id="ARBA00022449"/>
    </source>
</evidence>
<dbReference type="GO" id="GO:0006814">
    <property type="term" value="P:sodium ion transport"/>
    <property type="evidence" value="ECO:0007669"/>
    <property type="project" value="UniProtKB-KW"/>
</dbReference>
<feature type="transmembrane region" description="Helical" evidence="11">
    <location>
        <begin position="520"/>
        <end position="543"/>
    </location>
</feature>
<feature type="transmembrane region" description="Helical" evidence="11">
    <location>
        <begin position="687"/>
        <end position="710"/>
    </location>
</feature>
<evidence type="ECO:0000256" key="2">
    <source>
        <dbReference type="ARBA" id="ARBA00022448"/>
    </source>
</evidence>
<feature type="transmembrane region" description="Helical" evidence="11">
    <location>
        <begin position="12"/>
        <end position="33"/>
    </location>
</feature>
<feature type="transmembrane region" description="Helical" evidence="11">
    <location>
        <begin position="449"/>
        <end position="467"/>
    </location>
</feature>
<comment type="caution">
    <text evidence="14">The sequence shown here is derived from an EMBL/GenBank/DDBJ whole genome shotgun (WGS) entry which is preliminary data.</text>
</comment>
<feature type="transmembrane region" description="Helical" evidence="11">
    <location>
        <begin position="249"/>
        <end position="269"/>
    </location>
</feature>
<evidence type="ECO:0000313" key="15">
    <source>
        <dbReference type="Proteomes" id="UP000251714"/>
    </source>
</evidence>
<dbReference type="Pfam" id="PF00999">
    <property type="entry name" value="Na_H_Exchanger"/>
    <property type="match status" value="1"/>
</dbReference>
<evidence type="ECO:0000256" key="4">
    <source>
        <dbReference type="ARBA" id="ARBA00022692"/>
    </source>
</evidence>
<proteinExistence type="predicted"/>
<evidence type="ECO:0000256" key="1">
    <source>
        <dbReference type="ARBA" id="ARBA00004141"/>
    </source>
</evidence>
<feature type="domain" description="Cation/H+ exchanger transmembrane" evidence="12">
    <location>
        <begin position="368"/>
        <end position="602"/>
    </location>
</feature>
<feature type="transmembrane region" description="Helical" evidence="11">
    <location>
        <begin position="836"/>
        <end position="859"/>
    </location>
</feature>
<evidence type="ECO:0000259" key="13">
    <source>
        <dbReference type="Pfam" id="PF20684"/>
    </source>
</evidence>
<evidence type="ECO:0000256" key="10">
    <source>
        <dbReference type="SAM" id="MobiDB-lite"/>
    </source>
</evidence>
<keyword evidence="3" id="KW-0050">Antiport</keyword>
<feature type="transmembrane region" description="Helical" evidence="11">
    <location>
        <begin position="94"/>
        <end position="118"/>
    </location>
</feature>
<evidence type="ECO:0000313" key="14">
    <source>
        <dbReference type="EMBL" id="RBA13778.1"/>
    </source>
</evidence>
<evidence type="ECO:0000256" key="9">
    <source>
        <dbReference type="ARBA" id="ARBA00023201"/>
    </source>
</evidence>
<feature type="transmembrane region" description="Helical" evidence="11">
    <location>
        <begin position="212"/>
        <end position="229"/>
    </location>
</feature>
<dbReference type="PANTHER" id="PTHR43562:SF3">
    <property type="entry name" value="SODIUM ION_PROTON EXCHANGER (EUROFUNG)"/>
    <property type="match status" value="1"/>
</dbReference>
<feature type="region of interest" description="Disordered" evidence="10">
    <location>
        <begin position="739"/>
        <end position="789"/>
    </location>
</feature>
<organism evidence="14 15">
    <name type="scientific">Gibberella intermedia</name>
    <name type="common">Bulb rot disease fungus</name>
    <name type="synonym">Fusarium proliferatum</name>
    <dbReference type="NCBI Taxonomy" id="948311"/>
    <lineage>
        <taxon>Eukaryota</taxon>
        <taxon>Fungi</taxon>
        <taxon>Dikarya</taxon>
        <taxon>Ascomycota</taxon>
        <taxon>Pezizomycotina</taxon>
        <taxon>Sordariomycetes</taxon>
        <taxon>Hypocreomycetidae</taxon>
        <taxon>Hypocreales</taxon>
        <taxon>Nectriaceae</taxon>
        <taxon>Fusarium</taxon>
        <taxon>Fusarium fujikuroi species complex</taxon>
    </lineage>
</organism>
<evidence type="ECO:0000256" key="11">
    <source>
        <dbReference type="SAM" id="Phobius"/>
    </source>
</evidence>
<dbReference type="GO" id="GO:1902600">
    <property type="term" value="P:proton transmembrane transport"/>
    <property type="evidence" value="ECO:0007669"/>
    <property type="project" value="InterPro"/>
</dbReference>
<dbReference type="Gene3D" id="1.20.1530.20">
    <property type="match status" value="2"/>
</dbReference>
<dbReference type="Proteomes" id="UP000251714">
    <property type="component" value="Unassembled WGS sequence"/>
</dbReference>
<name>A0A365MZI8_GIBIN</name>
<comment type="subcellular location">
    <subcellularLocation>
        <location evidence="1">Membrane</location>
        <topology evidence="1">Multi-pass membrane protein</topology>
    </subcellularLocation>
</comment>
<dbReference type="GO" id="GO:0016020">
    <property type="term" value="C:membrane"/>
    <property type="evidence" value="ECO:0007669"/>
    <property type="project" value="UniProtKB-SubCell"/>
</dbReference>
<feature type="transmembrane region" description="Helical" evidence="11">
    <location>
        <begin position="416"/>
        <end position="437"/>
    </location>
</feature>
<evidence type="ECO:0000259" key="12">
    <source>
        <dbReference type="Pfam" id="PF00999"/>
    </source>
</evidence>
<dbReference type="Pfam" id="PF20684">
    <property type="entry name" value="Fung_rhodopsin"/>
    <property type="match status" value="1"/>
</dbReference>
<evidence type="ECO:0000256" key="8">
    <source>
        <dbReference type="ARBA" id="ARBA00023136"/>
    </source>
</evidence>
<dbReference type="PANTHER" id="PTHR43562">
    <property type="entry name" value="NAPA-TYPE SODIUM/HYDROGEN ANTIPORTER"/>
    <property type="match status" value="1"/>
</dbReference>
<sequence length="887" mass="95629">MVPAPSGATVLAVNFSLIALAAAIIGARIYLRLVIQKQKLVAADWLRVAAWISAFVTASFDIIYMKEDVLKPEINYTLVNWDVPPEKLSRVLRYMWASVIPFFVTFYLCKASLLVVYLQLFPPFMTKRRIILWSVVAYCACALIVSLCLQLFLCFPIKRNWSILGPEPFCDDFALVTTFQVAWTLHFVGSLLLFALPWLVLYKLNMRKRVKIGVYCVFLLGIIDIAFSLTRFLTIQLTNVGDFRSITTIELWSGLDVFIGLIIACLPALRPYLRRKGSKYDYNYNTSGRPNNSSGAPVRRAAQSGFEEIDETPSLEGDPGPGPWTGSHSPELTAGWSDKKSNRSDIELVSLDVAAKDRTIGELKSATLGIAWGTPGAKWLSREVEDAIVQLGYLGLILLVFEGGLSTSFRSLKANLGLSSIVATTGIVLPIGISFAVMPMLNATSLQSFAAGAALCSTSLGTTFTILGTSGLSATRLGVVLTSSAMMDDVIGLIMVQVISNLGGDTFVAITVVRPVVVSLGFAIIIPVFCRFIVLPLTIRLNAFRNANPTSRISNVFAMSQTAFVIHTGYLLGIVIGATFAGTSSLLAAYIAGATISWWDSDVPHLETREISTNATEATGESVITEELATQDPAPDSNVLPKVMEGGSGAEIFHHYYDPALQHILKPFFFASIGFSVPITKLFTGPIAWRGVIYTILMIIAKLACGLWLVSFTNPFRALIQLSHKLTPKLKRSSKGLVPGAQCAENSSPSDGAGAAQEGEGRDAVPLEPVTDADTSQAPPQVRNSTPKPEKALSLYPACIVGIGMVARGEIGYLISALAESKGIFGATAGGQSSDIFLIVTWAITLCTIIGPISVGLIVNRVRKLENGSLKEKGEGKKNVLGAWGVS</sequence>
<evidence type="ECO:0000256" key="7">
    <source>
        <dbReference type="ARBA" id="ARBA00023065"/>
    </source>
</evidence>
<feature type="transmembrane region" description="Helical" evidence="11">
    <location>
        <begin position="564"/>
        <end position="592"/>
    </location>
</feature>
<gene>
    <name evidence="14" type="ORF">FPRO05_02571</name>
</gene>
<accession>A0A365MZI8</accession>
<keyword evidence="5 11" id="KW-1133">Transmembrane helix</keyword>
<feature type="transmembrane region" description="Helical" evidence="11">
    <location>
        <begin position="45"/>
        <end position="65"/>
    </location>
</feature>
<protein>
    <submittedName>
        <fullName evidence="14">Uncharacterized protein</fullName>
    </submittedName>
</protein>
<dbReference type="AlphaFoldDB" id="A0A365MZI8"/>
<keyword evidence="4 11" id="KW-0812">Transmembrane</keyword>
<keyword evidence="9" id="KW-0739">Sodium transport</keyword>
<keyword evidence="2" id="KW-0813">Transport</keyword>
<evidence type="ECO:0000256" key="5">
    <source>
        <dbReference type="ARBA" id="ARBA00022989"/>
    </source>
</evidence>
<dbReference type="InterPro" id="IPR038770">
    <property type="entry name" value="Na+/solute_symporter_sf"/>
</dbReference>
<feature type="region of interest" description="Disordered" evidence="10">
    <location>
        <begin position="310"/>
        <end position="338"/>
    </location>
</feature>
<keyword evidence="8 11" id="KW-0472">Membrane</keyword>
<feature type="transmembrane region" description="Helical" evidence="11">
    <location>
        <begin position="173"/>
        <end position="200"/>
    </location>
</feature>
<feature type="domain" description="Rhodopsin" evidence="13">
    <location>
        <begin position="27"/>
        <end position="275"/>
    </location>
</feature>
<keyword evidence="7" id="KW-0406">Ion transport</keyword>
<dbReference type="InterPro" id="IPR049326">
    <property type="entry name" value="Rhodopsin_dom_fungi"/>
</dbReference>